<dbReference type="GO" id="GO:0016705">
    <property type="term" value="F:oxidoreductase activity, acting on paired donors, with incorporation or reduction of molecular oxygen"/>
    <property type="evidence" value="ECO:0007669"/>
    <property type="project" value="InterPro"/>
</dbReference>
<evidence type="ECO:0000313" key="9">
    <source>
        <dbReference type="Proteomes" id="UP000193010"/>
    </source>
</evidence>
<accession>A0A1X1U8M8</accession>
<dbReference type="OrthoDB" id="3599725at2"/>
<reference evidence="8 9" key="1">
    <citation type="submission" date="2016-01" db="EMBL/GenBank/DDBJ databases">
        <title>The new phylogeny of the genus Mycobacterium.</title>
        <authorList>
            <person name="Tarcisio F."/>
            <person name="Conor M."/>
            <person name="Antonella G."/>
            <person name="Elisabetta G."/>
            <person name="Giulia F.S."/>
            <person name="Sara T."/>
            <person name="Anna F."/>
            <person name="Clotilde B."/>
            <person name="Roberto B."/>
            <person name="Veronica D.S."/>
            <person name="Fabio R."/>
            <person name="Monica P."/>
            <person name="Olivier J."/>
            <person name="Enrico T."/>
            <person name="Nicola S."/>
        </authorList>
    </citation>
    <scope>NUCLEOTIDE SEQUENCE [LARGE SCALE GENOMIC DNA]</scope>
    <source>
        <strain evidence="8 9">DSM 44852</strain>
    </source>
</reference>
<dbReference type="PANTHER" id="PTHR46696:SF6">
    <property type="entry name" value="P450, PUTATIVE (EUROFUNG)-RELATED"/>
    <property type="match status" value="1"/>
</dbReference>
<keyword evidence="5 7" id="KW-0408">Iron</keyword>
<sequence>MTQPDIQPNDHVAAGEALKGRYGRDMFNDFDIDDPMFNEHFFDILDEMVTKCPVVRSNVGAGYWMVTRQEDVRRVGQDWRTFSSAKGYQPNRPEGLPYLMPEESDPPKHTRWRTTLNPYMSPKAVAKYEDQIRSDANILIDRFIDNGECEFVGDFGSKLPGWAFFKNVLGVPIDDLDMLVTGVENGTFAPPEERAGHFAEVFDYLGKYLALRKDEPPRGDLVDVIAAGVEYEDGQLAPWDDRVSILVDLTFGGIATTTYVMAGAILHLATHQSDREALVDNPELIAGAVEEFVRVFPPVVALGRTCTKDVEVAGTQMKEGDFVLLGYGSASRDPRVVDDPTTINIMRDTVLHSAFGVGQHRCIGSNLARLELRATFEEWLRRIPDFGVKPGTAPTYETGILRTMKDLHLVF</sequence>
<keyword evidence="9" id="KW-1185">Reference proteome</keyword>
<evidence type="ECO:0000256" key="3">
    <source>
        <dbReference type="ARBA" id="ARBA00022723"/>
    </source>
</evidence>
<evidence type="ECO:0000256" key="7">
    <source>
        <dbReference type="RuleBase" id="RU000461"/>
    </source>
</evidence>
<dbReference type="EMBL" id="LQOV01000014">
    <property type="protein sequence ID" value="ORV53175.1"/>
    <property type="molecule type" value="Genomic_DNA"/>
</dbReference>
<dbReference type="GO" id="GO:0004497">
    <property type="term" value="F:monooxygenase activity"/>
    <property type="evidence" value="ECO:0007669"/>
    <property type="project" value="UniProtKB-KW"/>
</dbReference>
<dbReference type="InterPro" id="IPR002397">
    <property type="entry name" value="Cyt_P450_B"/>
</dbReference>
<evidence type="ECO:0000313" key="8">
    <source>
        <dbReference type="EMBL" id="ORV53175.1"/>
    </source>
</evidence>
<dbReference type="SUPFAM" id="SSF48264">
    <property type="entry name" value="Cytochrome P450"/>
    <property type="match status" value="1"/>
</dbReference>
<dbReference type="PROSITE" id="PS00086">
    <property type="entry name" value="CYTOCHROME_P450"/>
    <property type="match status" value="1"/>
</dbReference>
<dbReference type="InterPro" id="IPR017972">
    <property type="entry name" value="Cyt_P450_CS"/>
</dbReference>
<evidence type="ECO:0000256" key="5">
    <source>
        <dbReference type="ARBA" id="ARBA00023004"/>
    </source>
</evidence>
<dbReference type="PANTHER" id="PTHR46696">
    <property type="entry name" value="P450, PUTATIVE (EUROFUNG)-RELATED"/>
    <property type="match status" value="1"/>
</dbReference>
<dbReference type="RefSeq" id="WP_085222108.1">
    <property type="nucleotide sequence ID" value="NZ_AP022576.1"/>
</dbReference>
<evidence type="ECO:0000256" key="4">
    <source>
        <dbReference type="ARBA" id="ARBA00023002"/>
    </source>
</evidence>
<dbReference type="PRINTS" id="PR00359">
    <property type="entry name" value="BP450"/>
</dbReference>
<name>A0A1X1U8M8_MYCFL</name>
<dbReference type="InterPro" id="IPR036396">
    <property type="entry name" value="Cyt_P450_sf"/>
</dbReference>
<evidence type="ECO:0000256" key="6">
    <source>
        <dbReference type="ARBA" id="ARBA00023033"/>
    </source>
</evidence>
<dbReference type="Gene3D" id="1.10.630.10">
    <property type="entry name" value="Cytochrome P450"/>
    <property type="match status" value="1"/>
</dbReference>
<dbReference type="PRINTS" id="PR00385">
    <property type="entry name" value="P450"/>
</dbReference>
<dbReference type="STRING" id="292462.AWC05_20780"/>
<evidence type="ECO:0000256" key="2">
    <source>
        <dbReference type="ARBA" id="ARBA00022617"/>
    </source>
</evidence>
<keyword evidence="4 7" id="KW-0560">Oxidoreductase</keyword>
<dbReference type="GO" id="GO:0005506">
    <property type="term" value="F:iron ion binding"/>
    <property type="evidence" value="ECO:0007669"/>
    <property type="project" value="InterPro"/>
</dbReference>
<dbReference type="Pfam" id="PF00067">
    <property type="entry name" value="p450"/>
    <property type="match status" value="1"/>
</dbReference>
<comment type="caution">
    <text evidence="8">The sequence shown here is derived from an EMBL/GenBank/DDBJ whole genome shotgun (WGS) entry which is preliminary data.</text>
</comment>
<keyword evidence="2 7" id="KW-0349">Heme</keyword>
<dbReference type="AlphaFoldDB" id="A0A1X1U8M8"/>
<organism evidence="8 9">
    <name type="scientific">Mycobacterium florentinum</name>
    <dbReference type="NCBI Taxonomy" id="292462"/>
    <lineage>
        <taxon>Bacteria</taxon>
        <taxon>Bacillati</taxon>
        <taxon>Actinomycetota</taxon>
        <taxon>Actinomycetes</taxon>
        <taxon>Mycobacteriales</taxon>
        <taxon>Mycobacteriaceae</taxon>
        <taxon>Mycobacterium</taxon>
        <taxon>Mycobacterium simiae complex</taxon>
    </lineage>
</organism>
<evidence type="ECO:0000256" key="1">
    <source>
        <dbReference type="ARBA" id="ARBA00010617"/>
    </source>
</evidence>
<proteinExistence type="inferred from homology"/>
<dbReference type="Proteomes" id="UP000193010">
    <property type="component" value="Unassembled WGS sequence"/>
</dbReference>
<dbReference type="InterPro" id="IPR001128">
    <property type="entry name" value="Cyt_P450"/>
</dbReference>
<dbReference type="GO" id="GO:0020037">
    <property type="term" value="F:heme binding"/>
    <property type="evidence" value="ECO:0007669"/>
    <property type="project" value="InterPro"/>
</dbReference>
<comment type="similarity">
    <text evidence="1 7">Belongs to the cytochrome P450 family.</text>
</comment>
<protein>
    <submittedName>
        <fullName evidence="8">Cytochrome</fullName>
    </submittedName>
</protein>
<keyword evidence="6 7" id="KW-0503">Monooxygenase</keyword>
<gene>
    <name evidence="8" type="ORF">AWC05_20780</name>
</gene>
<keyword evidence="3 7" id="KW-0479">Metal-binding</keyword>